<dbReference type="SUPFAM" id="SSF53098">
    <property type="entry name" value="Ribonuclease H-like"/>
    <property type="match status" value="1"/>
</dbReference>
<feature type="transmembrane region" description="Helical" evidence="2">
    <location>
        <begin position="2462"/>
        <end position="2484"/>
    </location>
</feature>
<comment type="caution">
    <text evidence="4">The sequence shown here is derived from an EMBL/GenBank/DDBJ whole genome shotgun (WGS) entry which is preliminary data.</text>
</comment>
<accession>A0A1Q9DZ96</accession>
<feature type="compositionally biased region" description="Low complexity" evidence="1">
    <location>
        <begin position="2389"/>
        <end position="2398"/>
    </location>
</feature>
<feature type="transmembrane region" description="Helical" evidence="2">
    <location>
        <begin position="2432"/>
        <end position="2455"/>
    </location>
</feature>
<evidence type="ECO:0000313" key="5">
    <source>
        <dbReference type="Proteomes" id="UP000186817"/>
    </source>
</evidence>
<feature type="region of interest" description="Disordered" evidence="1">
    <location>
        <begin position="1563"/>
        <end position="1599"/>
    </location>
</feature>
<dbReference type="Pfam" id="PF03372">
    <property type="entry name" value="Exo_endo_phos"/>
    <property type="match status" value="1"/>
</dbReference>
<dbReference type="Gene3D" id="3.30.420.10">
    <property type="entry name" value="Ribonuclease H-like superfamily/Ribonuclease H"/>
    <property type="match status" value="1"/>
</dbReference>
<feature type="domain" description="Endonuclease/exonuclease/phosphatase" evidence="3">
    <location>
        <begin position="2856"/>
        <end position="3096"/>
    </location>
</feature>
<dbReference type="InterPro" id="IPR036397">
    <property type="entry name" value="RNaseH_sf"/>
</dbReference>
<dbReference type="EMBL" id="LSRX01000325">
    <property type="protein sequence ID" value="OLQ00493.1"/>
    <property type="molecule type" value="Genomic_DNA"/>
</dbReference>
<dbReference type="InterPro" id="IPR012337">
    <property type="entry name" value="RNaseH-like_sf"/>
</dbReference>
<keyword evidence="2" id="KW-1133">Transmembrane helix</keyword>
<proteinExistence type="predicted"/>
<dbReference type="Proteomes" id="UP000186817">
    <property type="component" value="Unassembled WGS sequence"/>
</dbReference>
<evidence type="ECO:0000259" key="3">
    <source>
        <dbReference type="Pfam" id="PF03372"/>
    </source>
</evidence>
<feature type="region of interest" description="Disordered" evidence="1">
    <location>
        <begin position="458"/>
        <end position="479"/>
    </location>
</feature>
<keyword evidence="2" id="KW-0472">Membrane</keyword>
<dbReference type="Gene3D" id="3.60.10.10">
    <property type="entry name" value="Endonuclease/exonuclease/phosphatase"/>
    <property type="match status" value="1"/>
</dbReference>
<feature type="region of interest" description="Disordered" evidence="1">
    <location>
        <begin position="1438"/>
        <end position="1460"/>
    </location>
</feature>
<keyword evidence="2" id="KW-0812">Transmembrane</keyword>
<reference evidence="4 5" key="1">
    <citation type="submission" date="2016-02" db="EMBL/GenBank/DDBJ databases">
        <title>Genome analysis of coral dinoflagellate symbionts highlights evolutionary adaptations to a symbiotic lifestyle.</title>
        <authorList>
            <person name="Aranda M."/>
            <person name="Li Y."/>
            <person name="Liew Y.J."/>
            <person name="Baumgarten S."/>
            <person name="Simakov O."/>
            <person name="Wilson M."/>
            <person name="Piel J."/>
            <person name="Ashoor H."/>
            <person name="Bougouffa S."/>
            <person name="Bajic V.B."/>
            <person name="Ryu T."/>
            <person name="Ravasi T."/>
            <person name="Bayer T."/>
            <person name="Micklem G."/>
            <person name="Kim H."/>
            <person name="Bhak J."/>
            <person name="Lajeunesse T.C."/>
            <person name="Voolstra C.R."/>
        </authorList>
    </citation>
    <scope>NUCLEOTIDE SEQUENCE [LARGE SCALE GENOMIC DNA]</scope>
    <source>
        <strain evidence="4 5">CCMP2467</strain>
    </source>
</reference>
<protein>
    <recommendedName>
        <fullName evidence="3">Endonuclease/exonuclease/phosphatase domain-containing protein</fullName>
    </recommendedName>
</protein>
<dbReference type="SUPFAM" id="SSF56219">
    <property type="entry name" value="DNase I-like"/>
    <property type="match status" value="1"/>
</dbReference>
<dbReference type="GO" id="GO:0003824">
    <property type="term" value="F:catalytic activity"/>
    <property type="evidence" value="ECO:0007669"/>
    <property type="project" value="InterPro"/>
</dbReference>
<feature type="compositionally biased region" description="Polar residues" evidence="1">
    <location>
        <begin position="956"/>
        <end position="966"/>
    </location>
</feature>
<feature type="region of interest" description="Disordered" evidence="1">
    <location>
        <begin position="894"/>
        <end position="974"/>
    </location>
</feature>
<feature type="region of interest" description="Disordered" evidence="1">
    <location>
        <begin position="2373"/>
        <end position="2400"/>
    </location>
</feature>
<dbReference type="InterPro" id="IPR036691">
    <property type="entry name" value="Endo/exonu/phosph_ase_sf"/>
</dbReference>
<sequence length="3658" mass="400631">MAREGWPDVLPERTTTVPVFTPVITDGVSDAWSPCHDPERAVRAEDSLRIGEIPWTAEQTDTCEDSFLGCYVYTPHYSPVSLAVRMPPHADLRYAMDVLVDCAPGVPEGLFNAMVPVHPQRIPGYLSVIRFPAHIRGVHDGYTAVICDLTRIGGSYFATVLPKSLSHEALVAFLAPLAPEADEPLRVFVGCRPRVWPVEALVTLRDGDVITTVRHPEATVLRHRAESLHDRTTWGSMQQFFAPDFHQATCVLHRDSRYRMDTPIPSGIDLFDQIVSELRLDASRIAICSFPLEDFEIHGTTVAVADVAAPTGGHREPHRQDFFVLCDLRPLGLRPRFIYAHLPRIHLPSLIADLGIAMPAAYQVGIVGARVSGDVVHVGCNCTLLFYAREVETDDSVSMTDLSPIIEPSHSEVDSPVLAAPVRVEQPPHTQFVDPTIPEGHGWNFGVPAAQQELTAALPDQVSPSQAGPSEHPDPAPSRAVTWSYESYCTHMADAWEDLGAEEERYIAAMPDNTSAAAALPNVPSVFESGPTLTRDVGTTPGEMVSQPGAPSDACSSAIPDTATVIALVFAPDFRPEYLRAHVHFPCGIPQLVAQVAADRYGLLAQHFPKLVPAVPQPYAEFLLFVSAPEWLTERPIVVLDCQRVLRTVRACMLYPSLTRESLLVAAGLRHDSEVAVFVHGLLQPLGCGQRISLITGMVISFTPQDLGAPATFDLANRLQSRDGWDPSPTMPGPGYFPGQTFWVLTDGQPTRFTLGYRDSLCLHAALCAHLGGEEHRLTVVPAQPGVSDAFPQGYWTTNVLVATERISNVPFPPARRQDTGVVLILDCRLLFSGFRWLLLQRSYIPVAEVTRLFEDQCPAEYTITVTGCDAVQQGNDIVFPVHSGQVLVISLSDDMQSSESIDVPPDNPPDPPPDTHSPDGDHREGPDLPPAGHSTASGQDRSRSRSPRGGEHHQLQSSSGPTSATDGAHDRCLADPNESALETVVLEEQEPSSSSALSFSAARFSVVVPEALSVTLSALCHSRSRLPLALCLAGLQFSIDPSNGDCFRESPSRDSIVVDFRVASAYEAARVAATRLGLPWPLLPPRNSQAAIQGTAHEGHEAQAHSAHLEVTFLVLVPEYSPDSVTMRITIPQTVEDALRHIDACRSATSRGFFPTLYPVCPQPDVRWGLVVAAPSWLSTRVILCLDLTLIDGRIFATVAPPDLDKHILLNLAGLSGAASVDVYLADQTDPVEYGAELFVSNGDCISFVPAQEPLEFRCSLQAMLRVPFGWAGGPAFPQASMGDRFCVVSDGLYLDFLLRPDRAAFYRSDLAARLRVPVHTLCLQPAAPRQCDVTVYGRHCRTVICVSSSSTRTDDEIAILDCRPILEGWSKVVLVGHWLDVGALRRGLSLAAPIGHSVVFSGCCQHWNWLWLDPGQVVVVSYVPSNQEETSCPLIPPPFPSEEEDNLDGPPQEGGNNDWRVCDTRGTQSGSISAGSRPNAATEHGAIHKLLPDAFAALVCKACVWLEWLSSKLTARWDLDVAVGSKDVKWRLGFPEHANPVGHQVLTPVVLHSAGDSVWVNHTPKDPVRSPSGAEVAASADPTPQSKLLDEPSDAGRSSDLALREARIAARALGVGWPFPPYRWLSSQADDGGDDRITLSEGGDTVTDVVFYLLTPGFIGERVNLPIILPQTVADALDLVQARRSAVRRELFPRLMLTSTYQADIALLTGIHPERLVLTAALGEVDDVSVNGWECRAVIAATDRQERYDWQEGRSAARVGILDCRAALMGWLVVQTWDDWLMLEPIRRNLDLSAPEGWHVVFPQFPRHWTWTWLQSGQVVIVAYEADASANSLPTAWEGDTLIISDEPDIEPQTRAPALPLAARGPDLPHAHNGSLGPRTRPAQTEAGGGNESEVDQHKQHCKLSYQHGVLVKWGPGTNQEACPPGTLCLTPDSYSCDIRCRGLSGMIFAIVNDLFPFETARGHVNDTCKLLQEPARTGTFADRAFDGARNATRMLGMEWPFPPYAWPFEFALDDDSDSQLLAVEEGRLYDLSFYLLTPDYTFEQLDLSVILPQVLWEVLDLIQTCRQPERAAYFPCLIPVVPQPDPGWGILLAVPEWPSHKVFVCCDLSFYDGRIIAVCLPRQVDTHTLCELVGLSPHAEADIYLPYGNVPLRSGEEFELTSGHLVTFLRPGARRHPSFDIHVMLSSHLGWEHSPSFPRERRDNGYCVVGPGGPIFYRMHQERAPFFSADVALLLGLQPLHIELTPAAVHPDNVSIKGWICRTVLAARNSERAPSAEHVVTTPIVGFLDCRPLLGGWVQIITWEGWLDLLPVRAMLQLRAPEGWHVIFPQFPRHWTWTTLTPGQIITVSLAVDPSAGPAHGPEAGLHLGDLTPAPPPRPVSRGLQTPPTAAPAEAPELRNHHTFTRLVVPRTQSCAFGHRTAFLYRTGLFLLFLCLAAALYGELSLALFLSVARGRSGLALYLGVSLMTLHSDGIAAGMHIQPLGLQHGTASGTTPFLADARPRPIATPCRSNISVGLGEPSWQTGTCAPLAETSGSPPRLVTLLEESAEASWEWAFLASTLLDTLVEHFRDGAAASKCPNSVELRLADHLPSARTYDLTALSVDFGEHFLSAFGLTALNSWTIPVQLPSQGLRDEAARLGIREYKFDPRNFAQLHLYTDGSFDGSSSSWAFVVVGSDGEQDYLLGWAGGQVIVDPQHPDHIGADRHSAIAGEQCALIWAIIWALQGPGVKISLFSDCEVALRQANGRYGSAADQVLPAVCRHLFQAFEAASVEWCRSPCLPWLWLAYAQLRQSDLWPTFTGTGLTDHDRLRSEPNLTPQACDSYFGLTNQNDSVLHRVSGHLCTFTLNTQTLAETKPDAETGNDQAESFAGRTAFLREQFDYYGAHVVALQEARAAADGMLVSATHIRIFTGRDRQGNFGVELWLSRKHPFAYAGQMPIYFEPGQLLVLHASPRELLVKYCRGELRILLISVHAPTAACPQRDSWWAEFCQRVGRYAGGCHVLLLGDLNVHLAHSIPGAVGEVVFPTKYSLPPGFVSLLDRHGLWIPSSFSHCHPGPSATWWPPSGGPGSRLDYVLLPTSWLVADGGSQVFSALDWGQPHVDHFALRTFVSFTTRGVCPRTSRQVAFDREAMLSEDGRNTLRDIFQSLPTCPWRESVHEHYDQIQQHLVEGLKTAFPPSKGRCRTSHFSPYTWQLRQRRVWLRKQVVRSRSICGCEDVRAAWVCLRGSSRLWLARILYVLRHGREICDTAGHVRDLQLTKRQLRQAIRQDIKGRISDAAATAHRASTGDVVSRLQSLLGPSARKAKGVRQLPGLTLKDGTPAEDPEQMEQAWVEHFSGIEAGVQKTTKSLAATCIQAQRATNFDELVIDRTDLPTLSELETAFRQTMLHRAFGTDQIPAEAIHGAPGAAAKALYPVILKCALRLEEPLHFKGGSLYAVWKGKASPSLCSSYRGILVSSTIGKAYHRILRARNVRPFEAIASPLQVGGLPRRPVTLAAHVVRLHQSWSHSEGASFGVLFLDLREAFYRIVRPLVTGFTGTDLEIAAVLDAVQLPPGVMHELHTHLAETSLFREAGASPWTSEATCEALRSTWFRFEKGAIVTETGIGTRPGDNLADIVFGFVFAKVLHQVRQHVESSCGLATLPGILTCSIAPSL</sequence>
<dbReference type="InterPro" id="IPR005135">
    <property type="entry name" value="Endo/exonuclease/phosphatase"/>
</dbReference>
<name>A0A1Q9DZ96_SYMMI</name>
<feature type="compositionally biased region" description="Basic and acidic residues" evidence="1">
    <location>
        <begin position="917"/>
        <end position="927"/>
    </location>
</feature>
<feature type="compositionally biased region" description="Pro residues" evidence="1">
    <location>
        <begin position="906"/>
        <end position="916"/>
    </location>
</feature>
<feature type="region of interest" description="Disordered" evidence="1">
    <location>
        <begin position="1869"/>
        <end position="1896"/>
    </location>
</feature>
<evidence type="ECO:0000256" key="2">
    <source>
        <dbReference type="SAM" id="Phobius"/>
    </source>
</evidence>
<evidence type="ECO:0000256" key="1">
    <source>
        <dbReference type="SAM" id="MobiDB-lite"/>
    </source>
</evidence>
<keyword evidence="5" id="KW-1185">Reference proteome</keyword>
<gene>
    <name evidence="4" type="ORF">AK812_SmicGene16832</name>
</gene>
<evidence type="ECO:0000313" key="4">
    <source>
        <dbReference type="EMBL" id="OLQ00493.1"/>
    </source>
</evidence>
<dbReference type="GO" id="GO:0003676">
    <property type="term" value="F:nucleic acid binding"/>
    <property type="evidence" value="ECO:0007669"/>
    <property type="project" value="InterPro"/>
</dbReference>
<feature type="compositionally biased region" description="Basic and acidic residues" evidence="1">
    <location>
        <begin position="941"/>
        <end position="955"/>
    </location>
</feature>
<organism evidence="4 5">
    <name type="scientific">Symbiodinium microadriaticum</name>
    <name type="common">Dinoflagellate</name>
    <name type="synonym">Zooxanthella microadriatica</name>
    <dbReference type="NCBI Taxonomy" id="2951"/>
    <lineage>
        <taxon>Eukaryota</taxon>
        <taxon>Sar</taxon>
        <taxon>Alveolata</taxon>
        <taxon>Dinophyceae</taxon>
        <taxon>Suessiales</taxon>
        <taxon>Symbiodiniaceae</taxon>
        <taxon>Symbiodinium</taxon>
    </lineage>
</organism>